<keyword evidence="4 8" id="KW-0521">NADP</keyword>
<dbReference type="Pfam" id="PF08501">
    <property type="entry name" value="Shikimate_dh_N"/>
    <property type="match status" value="1"/>
</dbReference>
<dbReference type="Gene3D" id="3.40.50.10860">
    <property type="entry name" value="Leucine Dehydrogenase, chain A, domain 1"/>
    <property type="match status" value="1"/>
</dbReference>
<dbReference type="SUPFAM" id="SSF53223">
    <property type="entry name" value="Aminoacid dehydrogenase-like, N-terminal domain"/>
    <property type="match status" value="1"/>
</dbReference>
<evidence type="ECO:0000256" key="2">
    <source>
        <dbReference type="ARBA" id="ARBA00012962"/>
    </source>
</evidence>
<comment type="catalytic activity">
    <reaction evidence="7 8">
        <text>shikimate + NADP(+) = 3-dehydroshikimate + NADPH + H(+)</text>
        <dbReference type="Rhea" id="RHEA:17737"/>
        <dbReference type="ChEBI" id="CHEBI:15378"/>
        <dbReference type="ChEBI" id="CHEBI:16630"/>
        <dbReference type="ChEBI" id="CHEBI:36208"/>
        <dbReference type="ChEBI" id="CHEBI:57783"/>
        <dbReference type="ChEBI" id="CHEBI:58349"/>
        <dbReference type="EC" id="1.1.1.25"/>
    </reaction>
</comment>
<feature type="domain" description="Quinate/shikimate 5-dehydrogenase/glutamyl-tRNA reductase" evidence="9">
    <location>
        <begin position="131"/>
        <end position="197"/>
    </location>
</feature>
<dbReference type="NCBIfam" id="TIGR00507">
    <property type="entry name" value="aroE"/>
    <property type="match status" value="1"/>
</dbReference>
<feature type="active site" description="Proton acceptor" evidence="8">
    <location>
        <position position="72"/>
    </location>
</feature>
<gene>
    <name evidence="8" type="primary">aroE</name>
    <name evidence="11" type="ORF">ACFSM5_20680</name>
</gene>
<dbReference type="GO" id="GO:0004764">
    <property type="term" value="F:shikimate 3-dehydrogenase (NADP+) activity"/>
    <property type="evidence" value="ECO:0007669"/>
    <property type="project" value="UniProtKB-EC"/>
</dbReference>
<comment type="similarity">
    <text evidence="8">Belongs to the shikimate dehydrogenase family.</text>
</comment>
<dbReference type="InterPro" id="IPR006151">
    <property type="entry name" value="Shikm_DH/Glu-tRNA_Rdtase"/>
</dbReference>
<accession>A0ABW5DW20</accession>
<comment type="function">
    <text evidence="8">Involved in the biosynthesis of the chorismate, which leads to the biosynthesis of aromatic amino acids. Catalyzes the reversible NADPH linked reduction of 3-dehydroshikimate (DHSA) to yield shikimate (SA).</text>
</comment>
<feature type="domain" description="Shikimate dehydrogenase substrate binding N-terminal" evidence="10">
    <location>
        <begin position="13"/>
        <end position="95"/>
    </location>
</feature>
<feature type="binding site" evidence="8">
    <location>
        <begin position="21"/>
        <end position="23"/>
    </location>
    <ligand>
        <name>shikimate</name>
        <dbReference type="ChEBI" id="CHEBI:36208"/>
    </ligand>
</feature>
<dbReference type="Proteomes" id="UP001597295">
    <property type="component" value="Unassembled WGS sequence"/>
</dbReference>
<keyword evidence="6 8" id="KW-0057">Aromatic amino acid biosynthesis</keyword>
<dbReference type="HAMAP" id="MF_00222">
    <property type="entry name" value="Shikimate_DH_AroE"/>
    <property type="match status" value="1"/>
</dbReference>
<feature type="binding site" evidence="8">
    <location>
        <position position="109"/>
    </location>
    <ligand>
        <name>shikimate</name>
        <dbReference type="ChEBI" id="CHEBI:36208"/>
    </ligand>
</feature>
<evidence type="ECO:0000256" key="7">
    <source>
        <dbReference type="ARBA" id="ARBA00049442"/>
    </source>
</evidence>
<sequence length="278" mass="29082">MSSHTGKTRVAGVMGWPISHSRSPILHGFWLAEHKIDGAYIPLPVRPDDFAAALKGLAALGFAGANVTVPHKEAAFALVDQRDEAATKIGAVNTIVVLPDGRLEGRNTDAYGFIANLQHNAPQWRADAGPAVVLGAGGAARAVVHALLKAGAPEVRIVNRSLDKAEALARTIGGSAHSWDELPNLLTDAGLLVNTTSLGMNGYPPLEVDLAPLPSHALVSDIVYAPLVTKLLSDAKARGLATVDGIGMLLWQAQPAFEAFFGVRPTVSVALQERVLAG</sequence>
<feature type="binding site" evidence="8">
    <location>
        <position position="252"/>
    </location>
    <ligand>
        <name>shikimate</name>
        <dbReference type="ChEBI" id="CHEBI:36208"/>
    </ligand>
</feature>
<dbReference type="InterPro" id="IPR011342">
    <property type="entry name" value="Shikimate_DH"/>
</dbReference>
<dbReference type="Pfam" id="PF01488">
    <property type="entry name" value="Shikimate_DH"/>
    <property type="match status" value="1"/>
</dbReference>
<dbReference type="RefSeq" id="WP_379878557.1">
    <property type="nucleotide sequence ID" value="NZ_JBHUIP010000016.1"/>
</dbReference>
<evidence type="ECO:0000313" key="12">
    <source>
        <dbReference type="Proteomes" id="UP001597295"/>
    </source>
</evidence>
<evidence type="ECO:0000256" key="6">
    <source>
        <dbReference type="ARBA" id="ARBA00023141"/>
    </source>
</evidence>
<comment type="caution">
    <text evidence="8">Lacks conserved residue(s) required for the propagation of feature annotation.</text>
</comment>
<comment type="caution">
    <text evidence="11">The sequence shown here is derived from an EMBL/GenBank/DDBJ whole genome shotgun (WGS) entry which is preliminary data.</text>
</comment>
<evidence type="ECO:0000256" key="4">
    <source>
        <dbReference type="ARBA" id="ARBA00022857"/>
    </source>
</evidence>
<evidence type="ECO:0000259" key="9">
    <source>
        <dbReference type="Pfam" id="PF01488"/>
    </source>
</evidence>
<feature type="binding site" evidence="8">
    <location>
        <begin position="135"/>
        <end position="139"/>
    </location>
    <ligand>
        <name>NADP(+)</name>
        <dbReference type="ChEBI" id="CHEBI:58349"/>
    </ligand>
</feature>
<dbReference type="EMBL" id="JBHUIP010000016">
    <property type="protein sequence ID" value="MFD2265332.1"/>
    <property type="molecule type" value="Genomic_DNA"/>
</dbReference>
<keyword evidence="12" id="KW-1185">Reference proteome</keyword>
<organism evidence="11 12">
    <name type="scientific">Lacibacterium aquatile</name>
    <dbReference type="NCBI Taxonomy" id="1168082"/>
    <lineage>
        <taxon>Bacteria</taxon>
        <taxon>Pseudomonadati</taxon>
        <taxon>Pseudomonadota</taxon>
        <taxon>Alphaproteobacteria</taxon>
        <taxon>Rhodospirillales</taxon>
        <taxon>Rhodospirillaceae</taxon>
    </lineage>
</organism>
<name>A0ABW5DW20_9PROT</name>
<evidence type="ECO:0000256" key="5">
    <source>
        <dbReference type="ARBA" id="ARBA00023002"/>
    </source>
</evidence>
<comment type="pathway">
    <text evidence="1 8">Metabolic intermediate biosynthesis; chorismate biosynthesis; chorismate from D-erythrose 4-phosphate and phosphoenolpyruvate: step 4/7.</text>
</comment>
<evidence type="ECO:0000259" key="10">
    <source>
        <dbReference type="Pfam" id="PF08501"/>
    </source>
</evidence>
<dbReference type="PANTHER" id="PTHR21089">
    <property type="entry name" value="SHIKIMATE DEHYDROGENASE"/>
    <property type="match status" value="1"/>
</dbReference>
<dbReference type="InterPro" id="IPR036291">
    <property type="entry name" value="NAD(P)-bd_dom_sf"/>
</dbReference>
<keyword evidence="3 8" id="KW-0028">Amino-acid biosynthesis</keyword>
<feature type="binding site" evidence="8">
    <location>
        <position position="245"/>
    </location>
    <ligand>
        <name>NADP(+)</name>
        <dbReference type="ChEBI" id="CHEBI:58349"/>
    </ligand>
</feature>
<dbReference type="NCBIfam" id="NF001312">
    <property type="entry name" value="PRK00258.1-4"/>
    <property type="match status" value="1"/>
</dbReference>
<reference evidence="12" key="1">
    <citation type="journal article" date="2019" name="Int. J. Syst. Evol. Microbiol.">
        <title>The Global Catalogue of Microorganisms (GCM) 10K type strain sequencing project: providing services to taxonomists for standard genome sequencing and annotation.</title>
        <authorList>
            <consortium name="The Broad Institute Genomics Platform"/>
            <consortium name="The Broad Institute Genome Sequencing Center for Infectious Disease"/>
            <person name="Wu L."/>
            <person name="Ma J."/>
        </authorList>
    </citation>
    <scope>NUCLEOTIDE SEQUENCE [LARGE SCALE GENOMIC DNA]</scope>
    <source>
        <strain evidence="12">CGMCC 1.19062</strain>
    </source>
</reference>
<evidence type="ECO:0000256" key="3">
    <source>
        <dbReference type="ARBA" id="ARBA00022605"/>
    </source>
</evidence>
<evidence type="ECO:0000256" key="8">
    <source>
        <dbReference type="HAMAP-Rule" id="MF_00222"/>
    </source>
</evidence>
<keyword evidence="5 8" id="KW-0560">Oxidoreductase</keyword>
<feature type="binding site" evidence="8">
    <location>
        <position position="84"/>
    </location>
    <ligand>
        <name>NADP(+)</name>
        <dbReference type="ChEBI" id="CHEBI:58349"/>
    </ligand>
</feature>
<dbReference type="Gene3D" id="3.40.50.720">
    <property type="entry name" value="NAD(P)-binding Rossmann-like Domain"/>
    <property type="match status" value="1"/>
</dbReference>
<feature type="binding site" evidence="8">
    <location>
        <position position="222"/>
    </location>
    <ligand>
        <name>NADP(+)</name>
        <dbReference type="ChEBI" id="CHEBI:58349"/>
    </ligand>
</feature>
<dbReference type="SUPFAM" id="SSF51735">
    <property type="entry name" value="NAD(P)-binding Rossmann-fold domains"/>
    <property type="match status" value="1"/>
</dbReference>
<dbReference type="InterPro" id="IPR013708">
    <property type="entry name" value="Shikimate_DH-bd_N"/>
</dbReference>
<dbReference type="PANTHER" id="PTHR21089:SF1">
    <property type="entry name" value="BIFUNCTIONAL 3-DEHYDROQUINATE DEHYDRATASE_SHIKIMATE DEHYDROGENASE, CHLOROPLASTIC"/>
    <property type="match status" value="1"/>
</dbReference>
<protein>
    <recommendedName>
        <fullName evidence="2 8">Shikimate dehydrogenase (NADP(+))</fullName>
        <shortName evidence="8">SDH</shortName>
        <ecNumber evidence="2 8">1.1.1.25</ecNumber>
    </recommendedName>
</protein>
<dbReference type="EC" id="1.1.1.25" evidence="2 8"/>
<dbReference type="InterPro" id="IPR046346">
    <property type="entry name" value="Aminoacid_DH-like_N_sf"/>
</dbReference>
<feature type="binding site" evidence="8">
    <location>
        <position position="93"/>
    </location>
    <ligand>
        <name>shikimate</name>
        <dbReference type="ChEBI" id="CHEBI:36208"/>
    </ligand>
</feature>
<evidence type="ECO:0000256" key="1">
    <source>
        <dbReference type="ARBA" id="ARBA00004871"/>
    </source>
</evidence>
<feature type="binding site" evidence="8">
    <location>
        <position position="224"/>
    </location>
    <ligand>
        <name>shikimate</name>
        <dbReference type="ChEBI" id="CHEBI:36208"/>
    </ligand>
</feature>
<dbReference type="CDD" id="cd01065">
    <property type="entry name" value="NAD_bind_Shikimate_DH"/>
    <property type="match status" value="1"/>
</dbReference>
<proteinExistence type="inferred from homology"/>
<evidence type="ECO:0000313" key="11">
    <source>
        <dbReference type="EMBL" id="MFD2265332.1"/>
    </source>
</evidence>
<feature type="binding site" evidence="8">
    <location>
        <position position="68"/>
    </location>
    <ligand>
        <name>shikimate</name>
        <dbReference type="ChEBI" id="CHEBI:36208"/>
    </ligand>
</feature>
<comment type="subunit">
    <text evidence="8">Homodimer.</text>
</comment>
<dbReference type="InterPro" id="IPR022893">
    <property type="entry name" value="Shikimate_DH_fam"/>
</dbReference>